<proteinExistence type="predicted"/>
<reference evidence="1 2" key="1">
    <citation type="journal article" date="2021" name="BMC Genomics">
        <title>Datura genome reveals duplications of psychoactive alkaloid biosynthetic genes and high mutation rate following tissue culture.</title>
        <authorList>
            <person name="Rajewski A."/>
            <person name="Carter-House D."/>
            <person name="Stajich J."/>
            <person name="Litt A."/>
        </authorList>
    </citation>
    <scope>NUCLEOTIDE SEQUENCE [LARGE SCALE GENOMIC DNA]</scope>
    <source>
        <strain evidence="1">AR-01</strain>
    </source>
</reference>
<protein>
    <submittedName>
        <fullName evidence="1">Uncharacterized protein</fullName>
    </submittedName>
</protein>
<organism evidence="1 2">
    <name type="scientific">Datura stramonium</name>
    <name type="common">Jimsonweed</name>
    <name type="synonym">Common thornapple</name>
    <dbReference type="NCBI Taxonomy" id="4076"/>
    <lineage>
        <taxon>Eukaryota</taxon>
        <taxon>Viridiplantae</taxon>
        <taxon>Streptophyta</taxon>
        <taxon>Embryophyta</taxon>
        <taxon>Tracheophyta</taxon>
        <taxon>Spermatophyta</taxon>
        <taxon>Magnoliopsida</taxon>
        <taxon>eudicotyledons</taxon>
        <taxon>Gunneridae</taxon>
        <taxon>Pentapetalae</taxon>
        <taxon>asterids</taxon>
        <taxon>lamiids</taxon>
        <taxon>Solanales</taxon>
        <taxon>Solanaceae</taxon>
        <taxon>Solanoideae</taxon>
        <taxon>Datureae</taxon>
        <taxon>Datura</taxon>
    </lineage>
</organism>
<dbReference type="Proteomes" id="UP000823775">
    <property type="component" value="Unassembled WGS sequence"/>
</dbReference>
<keyword evidence="2" id="KW-1185">Reference proteome</keyword>
<gene>
    <name evidence="1" type="ORF">HAX54_051887</name>
</gene>
<dbReference type="EMBL" id="JACEIK010000932">
    <property type="protein sequence ID" value="MCD7463989.1"/>
    <property type="molecule type" value="Genomic_DNA"/>
</dbReference>
<sequence length="140" mass="15517">MLPLEVIESPDRGTMTDDVPLRLLQRELFADVRTDILEYPILDAVETIMFFSGGLRVRGLYPRIGTTPQVTNVLTLSGMVVVRPIGTTEASSARYMVASRSLWRIRLPATKLSETGNLVLCPYGAAVGQAVLMYRRTAFL</sequence>
<name>A0ABS8SZZ0_DATST</name>
<accession>A0ABS8SZZ0</accession>
<evidence type="ECO:0000313" key="1">
    <source>
        <dbReference type="EMBL" id="MCD7463989.1"/>
    </source>
</evidence>
<evidence type="ECO:0000313" key="2">
    <source>
        <dbReference type="Proteomes" id="UP000823775"/>
    </source>
</evidence>
<comment type="caution">
    <text evidence="1">The sequence shown here is derived from an EMBL/GenBank/DDBJ whole genome shotgun (WGS) entry which is preliminary data.</text>
</comment>